<feature type="non-terminal residue" evidence="2">
    <location>
        <position position="78"/>
    </location>
</feature>
<evidence type="ECO:0000313" key="3">
    <source>
        <dbReference type="Proteomes" id="UP000663823"/>
    </source>
</evidence>
<proteinExistence type="predicted"/>
<sequence>MTLLLQHRHRRHLFIISFLVSICSIIACIRLWLYQDISLIQNDIYSTTNFPQVRRNITERRFISLAVESLIQEIKRNI</sequence>
<evidence type="ECO:0000256" key="1">
    <source>
        <dbReference type="SAM" id="Phobius"/>
    </source>
</evidence>
<accession>A0A820LIG2</accession>
<evidence type="ECO:0000313" key="2">
    <source>
        <dbReference type="EMBL" id="CAF4357879.1"/>
    </source>
</evidence>
<feature type="non-terminal residue" evidence="2">
    <location>
        <position position="1"/>
    </location>
</feature>
<reference evidence="2" key="1">
    <citation type="submission" date="2021-02" db="EMBL/GenBank/DDBJ databases">
        <authorList>
            <person name="Nowell W R."/>
        </authorList>
    </citation>
    <scope>NUCLEOTIDE SEQUENCE</scope>
</reference>
<keyword evidence="1" id="KW-1133">Transmembrane helix</keyword>
<organism evidence="2 3">
    <name type="scientific">Rotaria sordida</name>
    <dbReference type="NCBI Taxonomy" id="392033"/>
    <lineage>
        <taxon>Eukaryota</taxon>
        <taxon>Metazoa</taxon>
        <taxon>Spiralia</taxon>
        <taxon>Gnathifera</taxon>
        <taxon>Rotifera</taxon>
        <taxon>Eurotatoria</taxon>
        <taxon>Bdelloidea</taxon>
        <taxon>Philodinida</taxon>
        <taxon>Philodinidae</taxon>
        <taxon>Rotaria</taxon>
    </lineage>
</organism>
<keyword evidence="1" id="KW-0472">Membrane</keyword>
<name>A0A820LIG2_9BILA</name>
<dbReference type="AlphaFoldDB" id="A0A820LIG2"/>
<dbReference type="EMBL" id="CAJOAX010065987">
    <property type="protein sequence ID" value="CAF4357879.1"/>
    <property type="molecule type" value="Genomic_DNA"/>
</dbReference>
<keyword evidence="1" id="KW-0812">Transmembrane</keyword>
<comment type="caution">
    <text evidence="2">The sequence shown here is derived from an EMBL/GenBank/DDBJ whole genome shotgun (WGS) entry which is preliminary data.</text>
</comment>
<dbReference type="Proteomes" id="UP000663823">
    <property type="component" value="Unassembled WGS sequence"/>
</dbReference>
<feature type="transmembrane region" description="Helical" evidence="1">
    <location>
        <begin position="12"/>
        <end position="33"/>
    </location>
</feature>
<protein>
    <submittedName>
        <fullName evidence="2">Uncharacterized protein</fullName>
    </submittedName>
</protein>
<gene>
    <name evidence="2" type="ORF">OTI717_LOCUS43758</name>
</gene>